<evidence type="ECO:0000313" key="1">
    <source>
        <dbReference type="EMBL" id="KAK2954941.1"/>
    </source>
</evidence>
<evidence type="ECO:0000313" key="2">
    <source>
        <dbReference type="Proteomes" id="UP001281761"/>
    </source>
</evidence>
<name>A0ABQ9XTY7_9EUKA</name>
<proteinExistence type="predicted"/>
<organism evidence="1 2">
    <name type="scientific">Blattamonas nauphoetae</name>
    <dbReference type="NCBI Taxonomy" id="2049346"/>
    <lineage>
        <taxon>Eukaryota</taxon>
        <taxon>Metamonada</taxon>
        <taxon>Preaxostyla</taxon>
        <taxon>Oxymonadida</taxon>
        <taxon>Blattamonas</taxon>
    </lineage>
</organism>
<dbReference type="Proteomes" id="UP001281761">
    <property type="component" value="Unassembled WGS sequence"/>
</dbReference>
<sequence length="352" mass="40473">MEIDKKTDSSSDTTHSDLFTSPFSFSLDCSPFLNWDEEELESEKEKAVVYRSLVATVKSQPTFDIFLEAKAVEFLESVDRKDDESADVFLTSHGRTTDESLTNFVRSIGVLISSASQDITSATMEMLLKLIWSCSENVRLDLVEADLIPQLINTLNPQSLSFAEAFDIHSNLMKSLTHCFWLVTPNGLSRIGIEDDDGLQAVHKTVLQQVVVHSEKYICHLCVNRCSIIYRELSMDFLNLLATLLRICASHEPTMEFVLHMPVILTIPSCLTFFENDNSIYWFLLYMNTIQWEWNKTRGVVRQMWKKVHRMLRMEGFEDVFEEKLLNDEHENNGRYLVADTIKLSNKLGMNL</sequence>
<accession>A0ABQ9XTY7</accession>
<keyword evidence="2" id="KW-1185">Reference proteome</keyword>
<gene>
    <name evidence="1" type="ORF">BLNAU_10081</name>
</gene>
<dbReference type="EMBL" id="JARBJD010000072">
    <property type="protein sequence ID" value="KAK2954941.1"/>
    <property type="molecule type" value="Genomic_DNA"/>
</dbReference>
<reference evidence="1 2" key="1">
    <citation type="journal article" date="2022" name="bioRxiv">
        <title>Genomics of Preaxostyla Flagellates Illuminates Evolutionary Transitions and the Path Towards Mitochondrial Loss.</title>
        <authorList>
            <person name="Novak L.V.F."/>
            <person name="Treitli S.C."/>
            <person name="Pyrih J."/>
            <person name="Halakuc P."/>
            <person name="Pipaliya S.V."/>
            <person name="Vacek V."/>
            <person name="Brzon O."/>
            <person name="Soukal P."/>
            <person name="Eme L."/>
            <person name="Dacks J.B."/>
            <person name="Karnkowska A."/>
            <person name="Elias M."/>
            <person name="Hampl V."/>
        </authorList>
    </citation>
    <scope>NUCLEOTIDE SEQUENCE [LARGE SCALE GENOMIC DNA]</scope>
    <source>
        <strain evidence="1">NAU3</strain>
        <tissue evidence="1">Gut</tissue>
    </source>
</reference>
<protein>
    <submittedName>
        <fullName evidence="1">Uncharacterized protein</fullName>
    </submittedName>
</protein>
<comment type="caution">
    <text evidence="1">The sequence shown here is derived from an EMBL/GenBank/DDBJ whole genome shotgun (WGS) entry which is preliminary data.</text>
</comment>